<dbReference type="PANTHER" id="PTHR43280:SF30">
    <property type="entry name" value="MMSAB OPERON REGULATORY PROTEIN"/>
    <property type="match status" value="1"/>
</dbReference>
<dbReference type="SMART" id="SM00342">
    <property type="entry name" value="HTH_ARAC"/>
    <property type="match status" value="1"/>
</dbReference>
<keyword evidence="1" id="KW-0805">Transcription regulation</keyword>
<dbReference type="InterPro" id="IPR020449">
    <property type="entry name" value="Tscrpt_reg_AraC-type_HTH"/>
</dbReference>
<name>A0ABY1L109_9FLAO</name>
<dbReference type="PANTHER" id="PTHR43280">
    <property type="entry name" value="ARAC-FAMILY TRANSCRIPTIONAL REGULATOR"/>
    <property type="match status" value="1"/>
</dbReference>
<dbReference type="Proteomes" id="UP000185728">
    <property type="component" value="Unassembled WGS sequence"/>
</dbReference>
<dbReference type="Gene3D" id="2.60.120.280">
    <property type="entry name" value="Regulatory protein AraC"/>
    <property type="match status" value="1"/>
</dbReference>
<evidence type="ECO:0000313" key="6">
    <source>
        <dbReference type="Proteomes" id="UP000185728"/>
    </source>
</evidence>
<evidence type="ECO:0000256" key="2">
    <source>
        <dbReference type="ARBA" id="ARBA00023125"/>
    </source>
</evidence>
<dbReference type="CDD" id="cd06986">
    <property type="entry name" value="cupin_MmsR-like_N"/>
    <property type="match status" value="1"/>
</dbReference>
<reference evidence="5 6" key="1">
    <citation type="submission" date="2017-01" db="EMBL/GenBank/DDBJ databases">
        <authorList>
            <person name="Varghese N."/>
            <person name="Submissions S."/>
        </authorList>
    </citation>
    <scope>NUCLEOTIDE SEQUENCE [LARGE SCALE GENOMIC DNA]</scope>
    <source>
        <strain evidence="5 6">DSM 2061</strain>
    </source>
</reference>
<dbReference type="InterPro" id="IPR018062">
    <property type="entry name" value="HTH_AraC-typ_CS"/>
</dbReference>
<dbReference type="Pfam" id="PF02311">
    <property type="entry name" value="AraC_binding"/>
    <property type="match status" value="1"/>
</dbReference>
<evidence type="ECO:0000256" key="3">
    <source>
        <dbReference type="ARBA" id="ARBA00023163"/>
    </source>
</evidence>
<gene>
    <name evidence="5" type="ORF">SAMN05421766_10771</name>
</gene>
<dbReference type="EMBL" id="FTOB01000007">
    <property type="protein sequence ID" value="SIT02409.1"/>
    <property type="molecule type" value="Genomic_DNA"/>
</dbReference>
<dbReference type="SUPFAM" id="SSF46689">
    <property type="entry name" value="Homeodomain-like"/>
    <property type="match status" value="2"/>
</dbReference>
<dbReference type="InterPro" id="IPR037923">
    <property type="entry name" value="HTH-like"/>
</dbReference>
<keyword evidence="3" id="KW-0804">Transcription</keyword>
<dbReference type="Pfam" id="PF12833">
    <property type="entry name" value="HTH_18"/>
    <property type="match status" value="1"/>
</dbReference>
<proteinExistence type="predicted"/>
<evidence type="ECO:0000313" key="5">
    <source>
        <dbReference type="EMBL" id="SIT02409.1"/>
    </source>
</evidence>
<dbReference type="RefSeq" id="WP_083690538.1">
    <property type="nucleotide sequence ID" value="NZ_FTOB01000007.1"/>
</dbReference>
<sequence length="302" mass="35029">MKKKDAFTGQKMLVIHKKSLKILRKNQFTRGLYVTDVGYFPKAQFHYRERPKGCSEYILIFCAQGKGWIEIDGDRHILTKNQFSVIPKNCPHKYGADFNDPWTIYWIHFNGENTDHFINPFVYPRTLIKSPNSRLGERALLFEEIYYTLEAGNSLNNLEYSSVLLINLLGSFKYHSLFTQTKTSLNNDPISMAITYMKENIRKKLSIAEIASSSGLSVSHFCLLFKKKTSHTPIEHFIYLKMQRACHLLDFSSLRINEIAIDIGYDDPYYFTRVFKRVMGKSPSAYRDNLGSPLTHLNDKGH</sequence>
<dbReference type="PROSITE" id="PS01124">
    <property type="entry name" value="HTH_ARAC_FAMILY_2"/>
    <property type="match status" value="1"/>
</dbReference>
<dbReference type="PRINTS" id="PR00032">
    <property type="entry name" value="HTHARAC"/>
</dbReference>
<keyword evidence="2" id="KW-0238">DNA-binding</keyword>
<evidence type="ECO:0000259" key="4">
    <source>
        <dbReference type="PROSITE" id="PS01124"/>
    </source>
</evidence>
<dbReference type="InterPro" id="IPR018060">
    <property type="entry name" value="HTH_AraC"/>
</dbReference>
<comment type="caution">
    <text evidence="5">The sequence shown here is derived from an EMBL/GenBank/DDBJ whole genome shotgun (WGS) entry which is preliminary data.</text>
</comment>
<keyword evidence="6" id="KW-1185">Reference proteome</keyword>
<dbReference type="PROSITE" id="PS00041">
    <property type="entry name" value="HTH_ARAC_FAMILY_1"/>
    <property type="match status" value="1"/>
</dbReference>
<dbReference type="InterPro" id="IPR009057">
    <property type="entry name" value="Homeodomain-like_sf"/>
</dbReference>
<feature type="domain" description="HTH araC/xylS-type" evidence="4">
    <location>
        <begin position="191"/>
        <end position="289"/>
    </location>
</feature>
<accession>A0ABY1L109</accession>
<dbReference type="InterPro" id="IPR003313">
    <property type="entry name" value="AraC-bd"/>
</dbReference>
<dbReference type="SUPFAM" id="SSF51215">
    <property type="entry name" value="Regulatory protein AraC"/>
    <property type="match status" value="1"/>
</dbReference>
<protein>
    <submittedName>
        <fullName evidence="5">Transcriptional regulator, AraC family</fullName>
    </submittedName>
</protein>
<evidence type="ECO:0000256" key="1">
    <source>
        <dbReference type="ARBA" id="ARBA00023015"/>
    </source>
</evidence>
<organism evidence="5 6">
    <name type="scientific">Zobellia uliginosa</name>
    <dbReference type="NCBI Taxonomy" id="143224"/>
    <lineage>
        <taxon>Bacteria</taxon>
        <taxon>Pseudomonadati</taxon>
        <taxon>Bacteroidota</taxon>
        <taxon>Flavobacteriia</taxon>
        <taxon>Flavobacteriales</taxon>
        <taxon>Flavobacteriaceae</taxon>
        <taxon>Zobellia</taxon>
    </lineage>
</organism>
<dbReference type="Gene3D" id="1.10.10.60">
    <property type="entry name" value="Homeodomain-like"/>
    <property type="match status" value="2"/>
</dbReference>